<feature type="transmembrane region" description="Helical" evidence="1">
    <location>
        <begin position="413"/>
        <end position="437"/>
    </location>
</feature>
<feature type="transmembrane region" description="Helical" evidence="1">
    <location>
        <begin position="556"/>
        <end position="574"/>
    </location>
</feature>
<keyword evidence="1" id="KW-0812">Transmembrane</keyword>
<proteinExistence type="predicted"/>
<feature type="transmembrane region" description="Helical" evidence="1">
    <location>
        <begin position="51"/>
        <end position="70"/>
    </location>
</feature>
<feature type="transmembrane region" description="Helical" evidence="1">
    <location>
        <begin position="609"/>
        <end position="628"/>
    </location>
</feature>
<feature type="transmembrane region" description="Helical" evidence="1">
    <location>
        <begin position="208"/>
        <end position="226"/>
    </location>
</feature>
<feature type="transmembrane region" description="Helical" evidence="1">
    <location>
        <begin position="260"/>
        <end position="278"/>
    </location>
</feature>
<name>A0AAE4C926_9ACTN</name>
<keyword evidence="1" id="KW-0472">Membrane</keyword>
<sequence>MTLTTVAPPPRPSAPARHVRRTRYGPVLVPLAVLALLHVLVLAGAPAPLRAAAGLPLVALLPGALLLRVLGVRRRGAEAVFLAAVMSLAVLLATATPLALAGRLSPLDCLLGLDLTLAVLAVAAAVRGRHRARAGEDGRVPAPRNTAPVVLVNTATLLVAGAGVALAALGAARLNAGGGPELTLAGFAAVLVALAGAAYAAGRHRPGVAAATLYLAGLAVLLGTSLRGTGVTGHDIKIEYHVLMDVLDAGRWRPGGVYPGYNSCLSLTTLPAFLARLLGLAPLDVFRVAYQLIFALAPVGAFLLARRLLPPVAAVLAAGLFIAFPTFVNDLPMLNRQEIALLFFLVLLLGLFDTRGARGPRIALLLIAAAGLTVSHYSSTAVAAGLLAVAALLRLARRRIPSTRDGVRRPPALAWPAGALAAMLVAWALCTGSAGAFAEGVAQTGRAIGERATVLSDSTRYLRPGEDAPDDRTALASYVDGLRTERELALLPGCESAPLPADELALTPLGTAIRAPHTANTLLRQVILLLYLAGAAAGCALLWWRVHRSGRPSTRVSAELGTAALALLGVAVVAPQITDSYGLLRLYQQLLPLLAPAILLAVRRVPRRALVALAVVVLASTSGLVPRLTGGYPPQLNLADAGPYYHAWYATDGHARDAAAVERAIPAGAPLLADSWVSALLRTYTELQPVEGVAPGALWADSYVVVRTDGFATAVIGERVVRYTFPPGCLTGGRTLVATAGALQVWSPA</sequence>
<reference evidence="2" key="1">
    <citation type="submission" date="2023-07" db="EMBL/GenBank/DDBJ databases">
        <title>Sequencing the genomes of 1000 actinobacteria strains.</title>
        <authorList>
            <person name="Klenk H.-P."/>
        </authorList>
    </citation>
    <scope>NUCLEOTIDE SEQUENCE</scope>
    <source>
        <strain evidence="2">DSM 44707</strain>
    </source>
</reference>
<feature type="transmembrane region" description="Helical" evidence="1">
    <location>
        <begin position="147"/>
        <end position="170"/>
    </location>
</feature>
<protein>
    <submittedName>
        <fullName evidence="2">Uncharacterized protein</fullName>
    </submittedName>
</protein>
<evidence type="ECO:0000256" key="1">
    <source>
        <dbReference type="SAM" id="Phobius"/>
    </source>
</evidence>
<comment type="caution">
    <text evidence="2">The sequence shown here is derived from an EMBL/GenBank/DDBJ whole genome shotgun (WGS) entry which is preliminary data.</text>
</comment>
<organism evidence="2 3">
    <name type="scientific">Catenuloplanes atrovinosus</name>
    <dbReference type="NCBI Taxonomy" id="137266"/>
    <lineage>
        <taxon>Bacteria</taxon>
        <taxon>Bacillati</taxon>
        <taxon>Actinomycetota</taxon>
        <taxon>Actinomycetes</taxon>
        <taxon>Micromonosporales</taxon>
        <taxon>Micromonosporaceae</taxon>
        <taxon>Catenuloplanes</taxon>
    </lineage>
</organism>
<feature type="transmembrane region" description="Helical" evidence="1">
    <location>
        <begin position="182"/>
        <end position="201"/>
    </location>
</feature>
<feature type="transmembrane region" description="Helical" evidence="1">
    <location>
        <begin position="285"/>
        <end position="305"/>
    </location>
</feature>
<feature type="transmembrane region" description="Helical" evidence="1">
    <location>
        <begin position="586"/>
        <end position="602"/>
    </location>
</feature>
<accession>A0AAE4C926</accession>
<dbReference type="EMBL" id="JAVDYB010000001">
    <property type="protein sequence ID" value="MDR7275608.1"/>
    <property type="molecule type" value="Genomic_DNA"/>
</dbReference>
<feature type="transmembrane region" description="Helical" evidence="1">
    <location>
        <begin position="311"/>
        <end position="328"/>
    </location>
</feature>
<feature type="transmembrane region" description="Helical" evidence="1">
    <location>
        <begin position="79"/>
        <end position="99"/>
    </location>
</feature>
<dbReference type="RefSeq" id="WP_310366780.1">
    <property type="nucleotide sequence ID" value="NZ_JAVDYB010000001.1"/>
</dbReference>
<evidence type="ECO:0000313" key="3">
    <source>
        <dbReference type="Proteomes" id="UP001183643"/>
    </source>
</evidence>
<feature type="transmembrane region" description="Helical" evidence="1">
    <location>
        <begin position="105"/>
        <end position="126"/>
    </location>
</feature>
<feature type="transmembrane region" description="Helical" evidence="1">
    <location>
        <begin position="363"/>
        <end position="393"/>
    </location>
</feature>
<keyword evidence="1" id="KW-1133">Transmembrane helix</keyword>
<dbReference type="AlphaFoldDB" id="A0AAE4C926"/>
<feature type="transmembrane region" description="Helical" evidence="1">
    <location>
        <begin position="27"/>
        <end position="45"/>
    </location>
</feature>
<gene>
    <name evidence="2" type="ORF">J2S41_002386</name>
</gene>
<evidence type="ECO:0000313" key="2">
    <source>
        <dbReference type="EMBL" id="MDR7275608.1"/>
    </source>
</evidence>
<dbReference type="Proteomes" id="UP001183643">
    <property type="component" value="Unassembled WGS sequence"/>
</dbReference>
<feature type="transmembrane region" description="Helical" evidence="1">
    <location>
        <begin position="526"/>
        <end position="544"/>
    </location>
</feature>
<feature type="transmembrane region" description="Helical" evidence="1">
    <location>
        <begin position="340"/>
        <end position="357"/>
    </location>
</feature>
<keyword evidence="3" id="KW-1185">Reference proteome</keyword>